<keyword evidence="1" id="KW-0812">Transmembrane</keyword>
<evidence type="ECO:0000313" key="2">
    <source>
        <dbReference type="EMBL" id="ETO33047.1"/>
    </source>
</evidence>
<reference evidence="2 3" key="1">
    <citation type="journal article" date="2013" name="Curr. Biol.">
        <title>The Genome of the Foraminiferan Reticulomyxa filosa.</title>
        <authorList>
            <person name="Glockner G."/>
            <person name="Hulsmann N."/>
            <person name="Schleicher M."/>
            <person name="Noegel A.A."/>
            <person name="Eichinger L."/>
            <person name="Gallinger C."/>
            <person name="Pawlowski J."/>
            <person name="Sierra R."/>
            <person name="Euteneuer U."/>
            <person name="Pillet L."/>
            <person name="Moustafa A."/>
            <person name="Platzer M."/>
            <person name="Groth M."/>
            <person name="Szafranski K."/>
            <person name="Schliwa M."/>
        </authorList>
    </citation>
    <scope>NUCLEOTIDE SEQUENCE [LARGE SCALE GENOMIC DNA]</scope>
</reference>
<dbReference type="AlphaFoldDB" id="X6P604"/>
<keyword evidence="3" id="KW-1185">Reference proteome</keyword>
<feature type="transmembrane region" description="Helical" evidence="1">
    <location>
        <begin position="109"/>
        <end position="127"/>
    </location>
</feature>
<dbReference type="Proteomes" id="UP000023152">
    <property type="component" value="Unassembled WGS sequence"/>
</dbReference>
<dbReference type="EMBL" id="ASPP01003728">
    <property type="protein sequence ID" value="ETO33047.1"/>
    <property type="molecule type" value="Genomic_DNA"/>
</dbReference>
<protein>
    <submittedName>
        <fullName evidence="2">Uncharacterized protein</fullName>
    </submittedName>
</protein>
<sequence>MFFLFIVAMGYKLYRPNLHVGQMRIALCLLLLYAGVCFAKQTCFMFRSYCKFIQLLQFIFRCFLVVGIVALLNALISSVQTVIRSELWRSDLAYSYALLKAHKDLRSSFYLFLMIPIGVYLFYLSLLDWTEEWFVGLVNYDIVEPALLSYMFFHFRPAPHFIHVNGIFGPNI</sequence>
<organism evidence="2 3">
    <name type="scientific">Reticulomyxa filosa</name>
    <dbReference type="NCBI Taxonomy" id="46433"/>
    <lineage>
        <taxon>Eukaryota</taxon>
        <taxon>Sar</taxon>
        <taxon>Rhizaria</taxon>
        <taxon>Retaria</taxon>
        <taxon>Foraminifera</taxon>
        <taxon>Monothalamids</taxon>
        <taxon>Reticulomyxidae</taxon>
        <taxon>Reticulomyxa</taxon>
    </lineage>
</organism>
<evidence type="ECO:0000256" key="1">
    <source>
        <dbReference type="SAM" id="Phobius"/>
    </source>
</evidence>
<name>X6P604_RETFI</name>
<feature type="transmembrane region" description="Helical" evidence="1">
    <location>
        <begin position="133"/>
        <end position="153"/>
    </location>
</feature>
<comment type="caution">
    <text evidence="2">The sequence shown here is derived from an EMBL/GenBank/DDBJ whole genome shotgun (WGS) entry which is preliminary data.</text>
</comment>
<proteinExistence type="predicted"/>
<accession>X6P604</accession>
<evidence type="ECO:0000313" key="3">
    <source>
        <dbReference type="Proteomes" id="UP000023152"/>
    </source>
</evidence>
<feature type="transmembrane region" description="Helical" evidence="1">
    <location>
        <begin position="55"/>
        <end position="76"/>
    </location>
</feature>
<keyword evidence="1" id="KW-1133">Transmembrane helix</keyword>
<gene>
    <name evidence="2" type="ORF">RFI_04064</name>
</gene>
<keyword evidence="1" id="KW-0472">Membrane</keyword>